<evidence type="ECO:0000256" key="1">
    <source>
        <dbReference type="SAM" id="MobiDB-lite"/>
    </source>
</evidence>
<evidence type="ECO:0000313" key="4">
    <source>
        <dbReference type="Proteomes" id="UP001213681"/>
    </source>
</evidence>
<dbReference type="Proteomes" id="UP001213681">
    <property type="component" value="Unassembled WGS sequence"/>
</dbReference>
<organism evidence="3 4">
    <name type="scientific">Penicillium daleae</name>
    <dbReference type="NCBI Taxonomy" id="63821"/>
    <lineage>
        <taxon>Eukaryota</taxon>
        <taxon>Fungi</taxon>
        <taxon>Dikarya</taxon>
        <taxon>Ascomycota</taxon>
        <taxon>Pezizomycotina</taxon>
        <taxon>Eurotiomycetes</taxon>
        <taxon>Eurotiomycetidae</taxon>
        <taxon>Eurotiales</taxon>
        <taxon>Aspergillaceae</taxon>
        <taxon>Penicillium</taxon>
    </lineage>
</organism>
<feature type="region of interest" description="Disordered" evidence="1">
    <location>
        <begin position="420"/>
        <end position="458"/>
    </location>
</feature>
<feature type="compositionally biased region" description="Basic and acidic residues" evidence="1">
    <location>
        <begin position="39"/>
        <end position="49"/>
    </location>
</feature>
<gene>
    <name evidence="3" type="ORF">N7458_003908</name>
</gene>
<feature type="region of interest" description="Disordered" evidence="1">
    <location>
        <begin position="737"/>
        <end position="796"/>
    </location>
</feature>
<feature type="region of interest" description="Disordered" evidence="1">
    <location>
        <begin position="830"/>
        <end position="851"/>
    </location>
</feature>
<dbReference type="RefSeq" id="XP_056768017.1">
    <property type="nucleotide sequence ID" value="XM_056907290.1"/>
</dbReference>
<feature type="transmembrane region" description="Helical" evidence="2">
    <location>
        <begin position="890"/>
        <end position="912"/>
    </location>
</feature>
<sequence length="1315" mass="142986">MPSWRHQQLQPQLQVPVQPTFPLSSPISEEISSPSCSSAEDRDLERTRPFDFLVKATKHKIETKSGKDGNRSPKLSQRDRHDHHKRHSIRGITKKKKNVAKPVGLNLVTDFSLAAPPKKQPDNGSAPFVDLNDLKLLSEDRAKERSGQKKDSTSINGDLSEITNPSNTSNSSRKRASFHQLPEETSRIQIQSETGNPFLDPKLENPFNDRFDHGLSPSDRHVMIGLSVPRNESSYHTREIDSAGTPLTPSIIVTPAREDAPWSTSSPEGLRPRATSSIYSQPTPRLWQSDPDIPPVPAIPAEHSTKKAAADSDFLSAHFAAMTRKHRSMSVETIIEDDVADRGLVQETQDDNDRAPLTRLSVNTQAMRPESQGWWTYLLSPLLGKKSPLSPSFPRSAAASAPSTKDTNKEWWEKEVSCFSPETPESAVPSQWQESKKGLEQSRSLGVSEEPDSSAKRQTAASMIFGGRSIQGEAAEYYQACAHEMFSQTSYFECHNHICSITPAAVVAAIYAAQFESDKGETRDRGLIFAEAQAQEKNRSLPQTGGNRGLLIDVDSPTQGMKEIEHSKEIGSPASATSSDSWSSSITDENEFEHEKGLTGPPQAATRGLVPDAPSEQPIHPPPAAAPFHEPAPAPTAFMPEPPPPGPIPIAPAVMPEPPPPVQAPPPQFINTISPPTNNIHYMQQPVAMPPEPAPVDRVAPSYGPVVPSVNEPTPAAPMPQEQPRGMSEWPIVPPPAAQNPTHEGSTRAAPIPLPMRGQSNPELQQDNHVLPPNPAQNEPISPAFQRAAGGPGAIQMNSMNEVHAPAPAYTQYPRDEAPLPPRYALHPAPGAAIMNPTRERGPAEARRQRLEREDAIGRKVGGFWRGRGCFSKKGCFGRPGREGRTKRRWYFCICLFFLVIVILAIVLAITLTRKGDTTPVQSQWLNLTGYPPMPTGISTVAGAEPQVEQSGCIKPSSLWSCALPNGQQSDNKPYAADEPNFRLEIRFRNGTYDNSTVASTTSKTRRADANSWDPSPSPPSTADQTFIGNTTDGNSLPYAGEETPFYITILSPVQITSSSLYRRSSTNDTTTFPNLTAVIPAPSENSDGTAAAATLYPLPKSQPIRLYNRGKDNEHYGFYTYFDKSIFLASRAPLNGSATDYSPLDTNGGSTESDAVVRCTWSQTRFLVQIWTQPSKLGYTLLKSGSNNSTSTTSTSAATPTSTSEPTSSSSATDFTRPGSFPYPISITVDRHGGAEKKKLLYCYGVESDQHYNITDRKLQLEDRGFGGSLVNPASGIFDDLGGDSSSNSSAVYGGVDGGTGGCSCRWANWITRS</sequence>
<evidence type="ECO:0000313" key="3">
    <source>
        <dbReference type="EMBL" id="KAJ5455644.1"/>
    </source>
</evidence>
<feature type="compositionally biased region" description="Low complexity" evidence="1">
    <location>
        <begin position="1187"/>
        <end position="1214"/>
    </location>
</feature>
<feature type="region of interest" description="Disordered" evidence="1">
    <location>
        <begin position="1"/>
        <end position="101"/>
    </location>
</feature>
<feature type="region of interest" description="Disordered" evidence="1">
    <location>
        <begin position="562"/>
        <end position="694"/>
    </location>
</feature>
<feature type="compositionally biased region" description="Polar residues" evidence="1">
    <location>
        <begin position="153"/>
        <end position="171"/>
    </location>
</feature>
<dbReference type="PRINTS" id="PR01217">
    <property type="entry name" value="PRICHEXTENSN"/>
</dbReference>
<feature type="compositionally biased region" description="Polar residues" evidence="1">
    <location>
        <begin position="669"/>
        <end position="682"/>
    </location>
</feature>
<feature type="compositionally biased region" description="Polar residues" evidence="1">
    <location>
        <begin position="758"/>
        <end position="768"/>
    </location>
</feature>
<keyword evidence="2" id="KW-0472">Membrane</keyword>
<feature type="compositionally biased region" description="Basic and acidic residues" evidence="1">
    <location>
        <begin position="59"/>
        <end position="80"/>
    </location>
</feature>
<name>A0AAD6C9Z4_9EURO</name>
<keyword evidence="4" id="KW-1185">Reference proteome</keyword>
<dbReference type="GeneID" id="81597533"/>
<feature type="compositionally biased region" description="Basic and acidic residues" evidence="1">
    <location>
        <begin position="140"/>
        <end position="152"/>
    </location>
</feature>
<feature type="compositionally biased region" description="Low complexity" evidence="1">
    <location>
        <begin position="572"/>
        <end position="585"/>
    </location>
</feature>
<feature type="compositionally biased region" description="Polar residues" evidence="1">
    <location>
        <begin position="1021"/>
        <end position="1035"/>
    </location>
</feature>
<feature type="compositionally biased region" description="Low complexity" evidence="1">
    <location>
        <begin position="7"/>
        <end position="38"/>
    </location>
</feature>
<keyword evidence="2" id="KW-0812">Transmembrane</keyword>
<feature type="compositionally biased region" description="Basic and acidic residues" evidence="1">
    <location>
        <begin position="838"/>
        <end position="851"/>
    </location>
</feature>
<feature type="compositionally biased region" description="Basic residues" evidence="1">
    <location>
        <begin position="81"/>
        <end position="99"/>
    </location>
</feature>
<protein>
    <submittedName>
        <fullName evidence="3">Uncharacterized protein</fullName>
    </submittedName>
</protein>
<feature type="compositionally biased region" description="Basic and acidic residues" evidence="1">
    <location>
        <begin position="201"/>
        <end position="214"/>
    </location>
</feature>
<keyword evidence="2" id="KW-1133">Transmembrane helix</keyword>
<feature type="compositionally biased region" description="Pro residues" evidence="1">
    <location>
        <begin position="619"/>
        <end position="668"/>
    </location>
</feature>
<feature type="compositionally biased region" description="Low complexity" evidence="1">
    <location>
        <begin position="390"/>
        <end position="403"/>
    </location>
</feature>
<reference evidence="3" key="1">
    <citation type="submission" date="2022-12" db="EMBL/GenBank/DDBJ databases">
        <authorList>
            <person name="Petersen C."/>
        </authorList>
    </citation>
    <scope>NUCLEOTIDE SEQUENCE</scope>
    <source>
        <strain evidence="3">IBT 16125</strain>
    </source>
</reference>
<feature type="region of interest" description="Disordered" evidence="1">
    <location>
        <begin position="1187"/>
        <end position="1217"/>
    </location>
</feature>
<dbReference type="EMBL" id="JAPVEA010000004">
    <property type="protein sequence ID" value="KAJ5455644.1"/>
    <property type="molecule type" value="Genomic_DNA"/>
</dbReference>
<reference evidence="3" key="2">
    <citation type="journal article" date="2023" name="IMA Fungus">
        <title>Comparative genomic study of the Penicillium genus elucidates a diverse pangenome and 15 lateral gene transfer events.</title>
        <authorList>
            <person name="Petersen C."/>
            <person name="Sorensen T."/>
            <person name="Nielsen M.R."/>
            <person name="Sondergaard T.E."/>
            <person name="Sorensen J.L."/>
            <person name="Fitzpatrick D.A."/>
            <person name="Frisvad J.C."/>
            <person name="Nielsen K.L."/>
        </authorList>
    </citation>
    <scope>NUCLEOTIDE SEQUENCE</scope>
    <source>
        <strain evidence="3">IBT 16125</strain>
    </source>
</reference>
<feature type="region of interest" description="Disordered" evidence="1">
    <location>
        <begin position="390"/>
        <end position="409"/>
    </location>
</feature>
<feature type="region of interest" description="Disordered" evidence="1">
    <location>
        <begin position="995"/>
        <end position="1035"/>
    </location>
</feature>
<proteinExistence type="predicted"/>
<feature type="region of interest" description="Disordered" evidence="1">
    <location>
        <begin position="140"/>
        <end position="214"/>
    </location>
</feature>
<accession>A0AAD6C9Z4</accession>
<evidence type="ECO:0000256" key="2">
    <source>
        <dbReference type="SAM" id="Phobius"/>
    </source>
</evidence>
<comment type="caution">
    <text evidence="3">The sequence shown here is derived from an EMBL/GenBank/DDBJ whole genome shotgun (WGS) entry which is preliminary data.</text>
</comment>